<gene>
    <name evidence="1" type="ORF">KOR42_05390</name>
</gene>
<reference evidence="1 2" key="1">
    <citation type="submission" date="2019-02" db="EMBL/GenBank/DDBJ databases">
        <title>Deep-cultivation of Planctomycetes and their phenomic and genomic characterization uncovers novel biology.</title>
        <authorList>
            <person name="Wiegand S."/>
            <person name="Jogler M."/>
            <person name="Boedeker C."/>
            <person name="Pinto D."/>
            <person name="Vollmers J."/>
            <person name="Rivas-Marin E."/>
            <person name="Kohn T."/>
            <person name="Peeters S.H."/>
            <person name="Heuer A."/>
            <person name="Rast P."/>
            <person name="Oberbeckmann S."/>
            <person name="Bunk B."/>
            <person name="Jeske O."/>
            <person name="Meyerdierks A."/>
            <person name="Storesund J.E."/>
            <person name="Kallscheuer N."/>
            <person name="Luecker S."/>
            <person name="Lage O.M."/>
            <person name="Pohl T."/>
            <person name="Merkel B.J."/>
            <person name="Hornburger P."/>
            <person name="Mueller R.-W."/>
            <person name="Bruemmer F."/>
            <person name="Labrenz M."/>
            <person name="Spormann A.M."/>
            <person name="Op Den Camp H."/>
            <person name="Overmann J."/>
            <person name="Amann R."/>
            <person name="Jetten M.S.M."/>
            <person name="Mascher T."/>
            <person name="Medema M.H."/>
            <person name="Devos D.P."/>
            <person name="Kaster A.-K."/>
            <person name="Ovreas L."/>
            <person name="Rohde M."/>
            <person name="Galperin M.Y."/>
            <person name="Jogler C."/>
        </authorList>
    </citation>
    <scope>NUCLEOTIDE SEQUENCE [LARGE SCALE GENOMIC DNA]</scope>
    <source>
        <strain evidence="1 2">KOR42</strain>
    </source>
</reference>
<comment type="caution">
    <text evidence="1">The sequence shown here is derived from an EMBL/GenBank/DDBJ whole genome shotgun (WGS) entry which is preliminary data.</text>
</comment>
<dbReference type="AlphaFoldDB" id="A0A5C5X4C5"/>
<keyword evidence="2" id="KW-1185">Reference proteome</keyword>
<sequence>MVLAQPNLLNRLPTQFFHRYEGTQRVCADTTSSDLKLERPHVHKYSPLFLVHAIVDLDSLCRMRKTEEVAKLICAYQFVDPLVELVAHHNRLSILRRPSASRY</sequence>
<dbReference type="Proteomes" id="UP000317243">
    <property type="component" value="Unassembled WGS sequence"/>
</dbReference>
<evidence type="ECO:0000313" key="2">
    <source>
        <dbReference type="Proteomes" id="UP000317243"/>
    </source>
</evidence>
<name>A0A5C5X4C5_9PLAN</name>
<protein>
    <submittedName>
        <fullName evidence="1">Uncharacterized protein</fullName>
    </submittedName>
</protein>
<dbReference type="EMBL" id="SIHI01000001">
    <property type="protein sequence ID" value="TWT57181.1"/>
    <property type="molecule type" value="Genomic_DNA"/>
</dbReference>
<evidence type="ECO:0000313" key="1">
    <source>
        <dbReference type="EMBL" id="TWT57181.1"/>
    </source>
</evidence>
<organism evidence="1 2">
    <name type="scientific">Thalassoglobus neptunius</name>
    <dbReference type="NCBI Taxonomy" id="1938619"/>
    <lineage>
        <taxon>Bacteria</taxon>
        <taxon>Pseudomonadati</taxon>
        <taxon>Planctomycetota</taxon>
        <taxon>Planctomycetia</taxon>
        <taxon>Planctomycetales</taxon>
        <taxon>Planctomycetaceae</taxon>
        <taxon>Thalassoglobus</taxon>
    </lineage>
</organism>
<proteinExistence type="predicted"/>
<accession>A0A5C5X4C5</accession>